<keyword evidence="1" id="KW-0175">Coiled coil</keyword>
<accession>F2D8S5</accession>
<feature type="domain" description="Transposase (putative) gypsy type" evidence="2">
    <location>
        <begin position="79"/>
        <end position="145"/>
    </location>
</feature>
<proteinExistence type="evidence at transcript level"/>
<evidence type="ECO:0000259" key="2">
    <source>
        <dbReference type="Pfam" id="PF04195"/>
    </source>
</evidence>
<dbReference type="AlphaFoldDB" id="F2D8S5"/>
<dbReference type="PANTHER" id="PTHR31099:SF28">
    <property type="entry name" value="F5J5.12"/>
    <property type="match status" value="1"/>
</dbReference>
<protein>
    <submittedName>
        <fullName evidence="3">Predicted protein</fullName>
    </submittedName>
</protein>
<name>F2D8S5_HORVV</name>
<dbReference type="EMBL" id="AK360287">
    <property type="protein sequence ID" value="BAJ91496.1"/>
    <property type="molecule type" value="mRNA"/>
</dbReference>
<feature type="coiled-coil region" evidence="1">
    <location>
        <begin position="355"/>
        <end position="535"/>
    </location>
</feature>
<sequence length="573" mass="61787">MPTSSSVNPELGGVTAANLLRAHAAVPSRDTDAEAFVSSLRTQDEVDALCDKYGVPKEFTARPAGDLRANSTPPPGAICVYARSLEAGMRLPLQGFFSDVLAHFGIAPAQLTPNGWRAMAGFLALCDYAGVPPSLAVFRRFFVMCSLSQEHEKGWYLFRPRRDSSGLRFRGLLKPDSNPIMRWKHEFFFLSSPEPWPCAVEWRVRSNRSSNYPVLTVEESQSMLKLLSAHGGAAVDLRNLLPATCSRPRSSRLCNSNLAAASPLPPPPPSSIRMDLSVHDMMKTMMAEKAAAQASASPKKRTWEEANSGQEVQPEHFASRYDRDTTKAARELLELASAANEPSNEAATRQAANYALELEQKLVAREGEAAALREQLEEAKNELAAAKRTAEAEREMAKSEVAAARTELETTKAELAAAKRTAKAQVAKTKAELAVAKQAAEAAVAKTKAELAAAKQATEATEAEAVKTKAELAAALAEAVKTKAELAAAKRATETEVAQVNAEHAEANRTVEEELVKAKAKLAAAEAELVSAKSAAAVHELLDSEENVRRRAELALEGYERWRGSHAPAGRAA</sequence>
<evidence type="ECO:0000313" key="3">
    <source>
        <dbReference type="EMBL" id="BAJ91496.1"/>
    </source>
</evidence>
<dbReference type="Pfam" id="PF04195">
    <property type="entry name" value="Transposase_28"/>
    <property type="match status" value="1"/>
</dbReference>
<reference evidence="3" key="1">
    <citation type="journal article" date="2011" name="Plant Physiol.">
        <title>Comprehensive sequence analysis of 24,783 barley full-length cDNAs derived from 12 clone libraries.</title>
        <authorList>
            <person name="Matsumoto T."/>
            <person name="Tanaka T."/>
            <person name="Sakai H."/>
            <person name="Amano N."/>
            <person name="Kanamori H."/>
            <person name="Kurita K."/>
            <person name="Kikuta A."/>
            <person name="Kamiya K."/>
            <person name="Yamamoto M."/>
            <person name="Ikawa H."/>
            <person name="Fujii N."/>
            <person name="Hori K."/>
            <person name="Itoh T."/>
            <person name="Sato K."/>
        </authorList>
    </citation>
    <scope>NUCLEOTIDE SEQUENCE</scope>
    <source>
        <tissue evidence="3">Shoot</tissue>
    </source>
</reference>
<organism evidence="3">
    <name type="scientific">Hordeum vulgare subsp. vulgare</name>
    <name type="common">Domesticated barley</name>
    <dbReference type="NCBI Taxonomy" id="112509"/>
    <lineage>
        <taxon>Eukaryota</taxon>
        <taxon>Viridiplantae</taxon>
        <taxon>Streptophyta</taxon>
        <taxon>Embryophyta</taxon>
        <taxon>Tracheophyta</taxon>
        <taxon>Spermatophyta</taxon>
        <taxon>Magnoliopsida</taxon>
        <taxon>Liliopsida</taxon>
        <taxon>Poales</taxon>
        <taxon>Poaceae</taxon>
        <taxon>BOP clade</taxon>
        <taxon>Pooideae</taxon>
        <taxon>Triticodae</taxon>
        <taxon>Triticeae</taxon>
        <taxon>Hordeinae</taxon>
        <taxon>Hordeum</taxon>
    </lineage>
</organism>
<dbReference type="InterPro" id="IPR007321">
    <property type="entry name" value="Transposase_28"/>
</dbReference>
<evidence type="ECO:0000256" key="1">
    <source>
        <dbReference type="SAM" id="Coils"/>
    </source>
</evidence>
<dbReference type="PANTHER" id="PTHR31099">
    <property type="entry name" value="OS06G0165300 PROTEIN"/>
    <property type="match status" value="1"/>
</dbReference>